<feature type="domain" description="Thioesterase" evidence="2">
    <location>
        <begin position="19"/>
        <end position="241"/>
    </location>
</feature>
<dbReference type="SUPFAM" id="SSF53474">
    <property type="entry name" value="alpha/beta-Hydrolases"/>
    <property type="match status" value="1"/>
</dbReference>
<dbReference type="Pfam" id="PF00975">
    <property type="entry name" value="Thioesterase"/>
    <property type="match status" value="1"/>
</dbReference>
<sequence>MKKNNHFPYGISEDSKIKMFCFPHAGGSASAYKNWIDYSRNTGIEVIPVEYPGRSSRFTEGNMESVRSEAQSVAKVIAESIGDSEYVLYGHSFGSLITFHTEVELETVYGKQAKAVIVSGKSAPYTVEEGYKTEMGEELLVAELKRMKSVDEAILNNKMYLDFFLPIIMNDYRLNEQYIYKNEKINAKMIAFSSYDDVGSEPNRMKEWRNVTDSQFILVSKNGSHFFIFEEGEEFFREVITQLER</sequence>
<organism evidence="3 4">
    <name type="scientific">Mediterraneibacter gnavus</name>
    <name type="common">Ruminococcus gnavus</name>
    <dbReference type="NCBI Taxonomy" id="33038"/>
    <lineage>
        <taxon>Bacteria</taxon>
        <taxon>Bacillati</taxon>
        <taxon>Bacillota</taxon>
        <taxon>Clostridia</taxon>
        <taxon>Lachnospirales</taxon>
        <taxon>Lachnospiraceae</taxon>
        <taxon>Mediterraneibacter</taxon>
    </lineage>
</organism>
<dbReference type="Gene3D" id="3.40.50.1820">
    <property type="entry name" value="alpha/beta hydrolase"/>
    <property type="match status" value="1"/>
</dbReference>
<comment type="caution">
    <text evidence="3">The sequence shown here is derived from an EMBL/GenBank/DDBJ whole genome shotgun (WGS) entry which is preliminary data.</text>
</comment>
<dbReference type="InterPro" id="IPR001031">
    <property type="entry name" value="Thioesterase"/>
</dbReference>
<dbReference type="InterPro" id="IPR029058">
    <property type="entry name" value="AB_hydrolase_fold"/>
</dbReference>
<comment type="similarity">
    <text evidence="1">Belongs to the thioesterase family.</text>
</comment>
<proteinExistence type="inferred from homology"/>
<dbReference type="InterPro" id="IPR012223">
    <property type="entry name" value="TEII"/>
</dbReference>
<dbReference type="AlphaFoldDB" id="A0A2N5P0F8"/>
<evidence type="ECO:0000313" key="4">
    <source>
        <dbReference type="Proteomes" id="UP000234891"/>
    </source>
</evidence>
<protein>
    <recommendedName>
        <fullName evidence="2">Thioesterase domain-containing protein</fullName>
    </recommendedName>
</protein>
<name>A0A2N5P0F8_MEDGN</name>
<dbReference type="GO" id="GO:0008610">
    <property type="term" value="P:lipid biosynthetic process"/>
    <property type="evidence" value="ECO:0007669"/>
    <property type="project" value="TreeGrafter"/>
</dbReference>
<evidence type="ECO:0000313" key="3">
    <source>
        <dbReference type="EMBL" id="PLT68647.1"/>
    </source>
</evidence>
<dbReference type="EMBL" id="NIHS01000054">
    <property type="protein sequence ID" value="PLT68647.1"/>
    <property type="molecule type" value="Genomic_DNA"/>
</dbReference>
<gene>
    <name evidence="3" type="ORF">CDL26_15975</name>
</gene>
<dbReference type="PANTHER" id="PTHR11487">
    <property type="entry name" value="THIOESTERASE"/>
    <property type="match status" value="1"/>
</dbReference>
<reference evidence="3 4" key="1">
    <citation type="journal article" date="2017" name="Genome Med.">
        <title>A novel Ruminococcus gnavus clade enriched in inflammatory bowel disease patients.</title>
        <authorList>
            <person name="Hall A.B."/>
            <person name="Yassour M."/>
            <person name="Sauk J."/>
            <person name="Garner A."/>
            <person name="Jiang X."/>
            <person name="Arthur T."/>
            <person name="Lagoudas G.K."/>
            <person name="Vatanen T."/>
            <person name="Fornelos N."/>
            <person name="Wilson R."/>
            <person name="Bertha M."/>
            <person name="Cohen M."/>
            <person name="Garber J."/>
            <person name="Khalili H."/>
            <person name="Gevers D."/>
            <person name="Ananthakrishnan A.N."/>
            <person name="Kugathasan S."/>
            <person name="Lander E.S."/>
            <person name="Blainey P."/>
            <person name="Vlamakis H."/>
            <person name="Xavier R.J."/>
            <person name="Huttenhower C."/>
        </authorList>
    </citation>
    <scope>NUCLEOTIDE SEQUENCE [LARGE SCALE GENOMIC DNA]</scope>
    <source>
        <strain evidence="3 4">RJX1124</strain>
    </source>
</reference>
<dbReference type="Proteomes" id="UP000234891">
    <property type="component" value="Unassembled WGS sequence"/>
</dbReference>
<dbReference type="RefSeq" id="WP_101871587.1">
    <property type="nucleotide sequence ID" value="NZ_NIHS01000054.1"/>
</dbReference>
<evidence type="ECO:0000259" key="2">
    <source>
        <dbReference type="Pfam" id="PF00975"/>
    </source>
</evidence>
<accession>A0A2N5P0F8</accession>
<dbReference type="PANTHER" id="PTHR11487:SF0">
    <property type="entry name" value="S-ACYL FATTY ACID SYNTHASE THIOESTERASE, MEDIUM CHAIN"/>
    <property type="match status" value="1"/>
</dbReference>
<evidence type="ECO:0000256" key="1">
    <source>
        <dbReference type="ARBA" id="ARBA00007169"/>
    </source>
</evidence>